<evidence type="ECO:0000256" key="2">
    <source>
        <dbReference type="SAM" id="MobiDB-lite"/>
    </source>
</evidence>
<dbReference type="Proteomes" id="UP000596742">
    <property type="component" value="Unassembled WGS sequence"/>
</dbReference>
<feature type="compositionally biased region" description="Basic and acidic residues" evidence="2">
    <location>
        <begin position="257"/>
        <end position="267"/>
    </location>
</feature>
<dbReference type="SUPFAM" id="SSF48726">
    <property type="entry name" value="Immunoglobulin"/>
    <property type="match status" value="1"/>
</dbReference>
<dbReference type="PANTHER" id="PTHR14340:SF9">
    <property type="entry name" value="FIBRONECTIN TYPE-III DOMAIN-CONTAINING PROTEIN"/>
    <property type="match status" value="1"/>
</dbReference>
<feature type="region of interest" description="Disordered" evidence="2">
    <location>
        <begin position="257"/>
        <end position="285"/>
    </location>
</feature>
<keyword evidence="3" id="KW-0472">Membrane</keyword>
<evidence type="ECO:0000259" key="4">
    <source>
        <dbReference type="PROSITE" id="PS50853"/>
    </source>
</evidence>
<dbReference type="Gene3D" id="2.60.40.10">
    <property type="entry name" value="Immunoglobulins"/>
    <property type="match status" value="2"/>
</dbReference>
<feature type="compositionally biased region" description="Polar residues" evidence="2">
    <location>
        <begin position="365"/>
        <end position="381"/>
    </location>
</feature>
<feature type="transmembrane region" description="Helical" evidence="3">
    <location>
        <begin position="226"/>
        <end position="250"/>
    </location>
</feature>
<keyword evidence="3" id="KW-1133">Transmembrane helix</keyword>
<reference evidence="5" key="1">
    <citation type="submission" date="2018-11" db="EMBL/GenBank/DDBJ databases">
        <authorList>
            <person name="Alioto T."/>
            <person name="Alioto T."/>
        </authorList>
    </citation>
    <scope>NUCLEOTIDE SEQUENCE</scope>
</reference>
<dbReference type="InterPro" id="IPR013098">
    <property type="entry name" value="Ig_I-set"/>
</dbReference>
<evidence type="ECO:0000256" key="1">
    <source>
        <dbReference type="ARBA" id="ARBA00023319"/>
    </source>
</evidence>
<sequence length="391" mass="43937">MSVFTSDNINRVKQYGEIDKAVDINVNVYSVPKFKRFIWTYHGIQITQNSAKYETSTSPSIVKDDFHGTEVQLDGFNVTLTIHNLIYSDFGNYTVTLKNGFGTVEQTITLEITGIPETPGNFSMRTTSTTSITIVWDPNSGGGHVQTFYIQFRVQGYLSWTAVSAGEEGINKQKRRRTYKLKNLQEGQTYELRMFSENTAGKRSNYTEVLVALTESSEILTSSSTVVGGVVGAGVMVGILCASVMGIVFFKRRKGQDQTEKNDKSHENTGFQQKQKENEYEEVGNKCDVQQKQSSKTYESLGIKDTLNVYDDLENPKGLIPSKSSLGLYEALGNQDKPSIYSALQNQKEQTQLRKQPAETDIRKASNNPKENLELYTNQRPIENVYDNEGF</sequence>
<feature type="region of interest" description="Disordered" evidence="2">
    <location>
        <begin position="349"/>
        <end position="391"/>
    </location>
</feature>
<evidence type="ECO:0000313" key="6">
    <source>
        <dbReference type="Proteomes" id="UP000596742"/>
    </source>
</evidence>
<keyword evidence="6" id="KW-1185">Reference proteome</keyword>
<protein>
    <recommendedName>
        <fullName evidence="4">Fibronectin type-III domain-containing protein</fullName>
    </recommendedName>
</protein>
<dbReference type="PROSITE" id="PS50853">
    <property type="entry name" value="FN3"/>
    <property type="match status" value="1"/>
</dbReference>
<dbReference type="InterPro" id="IPR036116">
    <property type="entry name" value="FN3_sf"/>
</dbReference>
<dbReference type="EMBL" id="UYJE01006569">
    <property type="protein sequence ID" value="VDI47025.1"/>
    <property type="molecule type" value="Genomic_DNA"/>
</dbReference>
<keyword evidence="1" id="KW-0393">Immunoglobulin domain</keyword>
<evidence type="ECO:0000256" key="3">
    <source>
        <dbReference type="SAM" id="Phobius"/>
    </source>
</evidence>
<dbReference type="SUPFAM" id="SSF49265">
    <property type="entry name" value="Fibronectin type III"/>
    <property type="match status" value="1"/>
</dbReference>
<dbReference type="InterPro" id="IPR003961">
    <property type="entry name" value="FN3_dom"/>
</dbReference>
<dbReference type="Pfam" id="PF07679">
    <property type="entry name" value="I-set"/>
    <property type="match status" value="1"/>
</dbReference>
<accession>A0A8B6FCS1</accession>
<keyword evidence="3" id="KW-0812">Transmembrane</keyword>
<gene>
    <name evidence="5" type="ORF">MGAL_10B014301</name>
</gene>
<proteinExistence type="predicted"/>
<dbReference type="CDD" id="cd00063">
    <property type="entry name" value="FN3"/>
    <property type="match status" value="1"/>
</dbReference>
<dbReference type="InterPro" id="IPR036179">
    <property type="entry name" value="Ig-like_dom_sf"/>
</dbReference>
<feature type="domain" description="Fibronectin type-III" evidence="4">
    <location>
        <begin position="118"/>
        <end position="217"/>
    </location>
</feature>
<dbReference type="PANTHER" id="PTHR14340">
    <property type="entry name" value="MICROFIBRIL-ASSOCIATED GLYCOPROTEIN 3"/>
    <property type="match status" value="1"/>
</dbReference>
<organism evidence="5 6">
    <name type="scientific">Mytilus galloprovincialis</name>
    <name type="common">Mediterranean mussel</name>
    <dbReference type="NCBI Taxonomy" id="29158"/>
    <lineage>
        <taxon>Eukaryota</taxon>
        <taxon>Metazoa</taxon>
        <taxon>Spiralia</taxon>
        <taxon>Lophotrochozoa</taxon>
        <taxon>Mollusca</taxon>
        <taxon>Bivalvia</taxon>
        <taxon>Autobranchia</taxon>
        <taxon>Pteriomorphia</taxon>
        <taxon>Mytilida</taxon>
        <taxon>Mytiloidea</taxon>
        <taxon>Mytilidae</taxon>
        <taxon>Mytilinae</taxon>
        <taxon>Mytilus</taxon>
    </lineage>
</organism>
<dbReference type="AlphaFoldDB" id="A0A8B6FCS1"/>
<dbReference type="SMART" id="SM00060">
    <property type="entry name" value="FN3"/>
    <property type="match status" value="1"/>
</dbReference>
<evidence type="ECO:0000313" key="5">
    <source>
        <dbReference type="EMBL" id="VDI47025.1"/>
    </source>
</evidence>
<dbReference type="OrthoDB" id="6133959at2759"/>
<name>A0A8B6FCS1_MYTGA</name>
<dbReference type="InterPro" id="IPR013783">
    <property type="entry name" value="Ig-like_fold"/>
</dbReference>
<dbReference type="Pfam" id="PF00041">
    <property type="entry name" value="fn3"/>
    <property type="match status" value="1"/>
</dbReference>
<comment type="caution">
    <text evidence="5">The sequence shown here is derived from an EMBL/GenBank/DDBJ whole genome shotgun (WGS) entry which is preliminary data.</text>
</comment>